<proteinExistence type="predicted"/>
<keyword evidence="2" id="KW-1185">Reference proteome</keyword>
<evidence type="ECO:0000313" key="1">
    <source>
        <dbReference type="EMBL" id="CAJ0822562.1"/>
    </source>
</evidence>
<reference evidence="1 2" key="1">
    <citation type="submission" date="2023-07" db="EMBL/GenBank/DDBJ databases">
        <authorList>
            <person name="Peeters C."/>
        </authorList>
    </citation>
    <scope>NUCLEOTIDE SEQUENCE [LARGE SCALE GENOMIC DNA]</scope>
    <source>
        <strain evidence="1 2">LMG 18101</strain>
    </source>
</reference>
<accession>A0ABN9JTL4</accession>
<comment type="caution">
    <text evidence="1">The sequence shown here is derived from an EMBL/GenBank/DDBJ whole genome shotgun (WGS) entry which is preliminary data.</text>
</comment>
<sequence length="1314" mass="142320">MRVGEAVAVLVVGDGVALLTNVARRVHTVHHDLAVHRVVLEVPANIRAIVAVHRVLLDVRAVAHVVVLERDVHLTIGHIAQAVQCVVAQEVVLIHHAALHGLFANVVACQVVGIRGGLVERVVLNRGQLACGVIAVVERLAARVALPDELTGVVVGIAVDRPANIGVARDLAKVVVRPGRRHCRRVHLGNLAVERVICRTCRLAQRLRDRKNVAAQVVGVARRFTRAVGLAQETASLIVGVALRHVLPALALQLVGTVDGSHFHLRMRGRQQSVGRVVVVLGHQAHRIDGGGLVAEGVVAVVHHAAIRMQLGRDVAAGIVDLAVDVAVGIHHRHLAAQRVVCRTRNGARAGLITCTVWLALFDDLVVGVVAIRRLPVRRTRIADLGHVAPAVYLLVDHRACPIGVAVRDGNLAKHCTCLARAQADRRAGGGRHAGTVLRGNRANEVRRRIGRCCGLASRRRRGACHPDLLLLRLPLVHGVRHGNGDVSIPGVVRAQRLVARLIGTDHHRSVIERPRCSRHIGIRVSRIDRDLTVHRHAARALLVHPHGRVDDVARLVALRNPLPRLVGDHDRRPLRGDLHRVVLRGPADNLRLLIRHRYDNIALPRIVRAQRLLARLVGGDHHRIRVLGLRIAADVQRRVRRGHRYRHLHLHVAHFIVSGALRIERQGTQPLGRAVAAAVCRNNLVFVGASRHARHIDELVCRVTRLVGAVIHHGQRRPGTATLRSIQELNVARLRRPLQHLGRGSANDVAGLVSLVGRAAISVGNYLSTDHTVGQANGNRRIVDLRHPVAGHLSNLNELARRVCVRCRTAALRPQQLEFIRTGTHRRRIDAVQAIATRRSRQRLPAGTAACRAIAQRLHNVVARALPGQYASACCTVGQRRANRLECRRRNAHAAGARYAGHVVAANGNDLVLIVARLQVGCVIAQHITKAHQRQRVAPVGRTGGCELQIHLLHRICRRLHLNGVAGRTAAALVDDLHPLALCVLLVHTNMRNLADAADRANAVLPCKRGAVSALLCAHDLRPRPGHARHRNGVSAFVRAAFVPAARLVVLIRRGYVVDIHPDLTVAQTLQARPRQIDLVGTSPRGDARLIGGGPGRLHRRRQRHRMRRHPPLRLQAFGACLGNLPAECVVLRIGAARIAQRTCGIRAADRRDIDIVTAHARAADVGRGIAIGVEQRDAIYAVAIVGAPQVAGAVVVEVLLAPPVDTLAHHFAKGVVFHGGIGNTGLCLCDYGHARAVGLRGAALPFADPLAVVQLPDADVGEAAQAAISGVIIRPRDGGAARHLSCTKIDRTACRVRRDTACATRLAVLVRA</sequence>
<organism evidence="1 2">
    <name type="scientific">Ralstonia flaminis</name>
    <dbReference type="NCBI Taxonomy" id="3058597"/>
    <lineage>
        <taxon>Bacteria</taxon>
        <taxon>Pseudomonadati</taxon>
        <taxon>Pseudomonadota</taxon>
        <taxon>Betaproteobacteria</taxon>
        <taxon>Burkholderiales</taxon>
        <taxon>Burkholderiaceae</taxon>
        <taxon>Ralstonia</taxon>
    </lineage>
</organism>
<name>A0ABN9JTL4_9RALS</name>
<dbReference type="Proteomes" id="UP001189757">
    <property type="component" value="Unassembled WGS sequence"/>
</dbReference>
<evidence type="ECO:0000313" key="2">
    <source>
        <dbReference type="Proteomes" id="UP001189757"/>
    </source>
</evidence>
<dbReference type="EMBL" id="CATZLL010000024">
    <property type="protein sequence ID" value="CAJ0822562.1"/>
    <property type="molecule type" value="Genomic_DNA"/>
</dbReference>
<gene>
    <name evidence="1" type="ORF">LMG18101_05069</name>
</gene>
<protein>
    <submittedName>
        <fullName evidence="1">Uncharacterized protein</fullName>
    </submittedName>
</protein>